<evidence type="ECO:0000313" key="1">
    <source>
        <dbReference type="EMBL" id="GAU91712.1"/>
    </source>
</evidence>
<gene>
    <name evidence="1" type="primary">RvY_03917-1</name>
    <name evidence="1" type="synonym">RvY_03917.1</name>
    <name evidence="1" type="ORF">RvY_03917</name>
</gene>
<name>A0A1D1UVE2_RAMVA</name>
<accession>A0A1D1UVE2</accession>
<dbReference type="AlphaFoldDB" id="A0A1D1UVE2"/>
<reference evidence="1 2" key="1">
    <citation type="journal article" date="2016" name="Nat. Commun.">
        <title>Extremotolerant tardigrade genome and improved radiotolerance of human cultured cells by tardigrade-unique protein.</title>
        <authorList>
            <person name="Hashimoto T."/>
            <person name="Horikawa D.D."/>
            <person name="Saito Y."/>
            <person name="Kuwahara H."/>
            <person name="Kozuka-Hata H."/>
            <person name="Shin-I T."/>
            <person name="Minakuchi Y."/>
            <person name="Ohishi K."/>
            <person name="Motoyama A."/>
            <person name="Aizu T."/>
            <person name="Enomoto A."/>
            <person name="Kondo K."/>
            <person name="Tanaka S."/>
            <person name="Hara Y."/>
            <person name="Koshikawa S."/>
            <person name="Sagara H."/>
            <person name="Miura T."/>
            <person name="Yokobori S."/>
            <person name="Miyagawa K."/>
            <person name="Suzuki Y."/>
            <person name="Kubo T."/>
            <person name="Oyama M."/>
            <person name="Kohara Y."/>
            <person name="Fujiyama A."/>
            <person name="Arakawa K."/>
            <person name="Katayama T."/>
            <person name="Toyoda A."/>
            <person name="Kunieda T."/>
        </authorList>
    </citation>
    <scope>NUCLEOTIDE SEQUENCE [LARGE SCALE GENOMIC DNA]</scope>
    <source>
        <strain evidence="1 2">YOKOZUNA-1</strain>
    </source>
</reference>
<dbReference type="EMBL" id="BDGG01000002">
    <property type="protein sequence ID" value="GAU91712.1"/>
    <property type="molecule type" value="Genomic_DNA"/>
</dbReference>
<sequence>MAVCQRRTMREDSEEGWKRQKNDFLKNSKLEFRFQKARLGPGKWRVETKLSQIRVPHTSQTRVWRWTSSVHCTARSNQSWGYARLHSPVQSPLAIPGSILLLSVLEPEETLHKESSDASQRT</sequence>
<evidence type="ECO:0000313" key="2">
    <source>
        <dbReference type="Proteomes" id="UP000186922"/>
    </source>
</evidence>
<proteinExistence type="predicted"/>
<organism evidence="1 2">
    <name type="scientific">Ramazzottius varieornatus</name>
    <name type="common">Water bear</name>
    <name type="synonym">Tardigrade</name>
    <dbReference type="NCBI Taxonomy" id="947166"/>
    <lineage>
        <taxon>Eukaryota</taxon>
        <taxon>Metazoa</taxon>
        <taxon>Ecdysozoa</taxon>
        <taxon>Tardigrada</taxon>
        <taxon>Eutardigrada</taxon>
        <taxon>Parachela</taxon>
        <taxon>Hypsibioidea</taxon>
        <taxon>Ramazzottiidae</taxon>
        <taxon>Ramazzottius</taxon>
    </lineage>
</organism>
<comment type="caution">
    <text evidence="1">The sequence shown here is derived from an EMBL/GenBank/DDBJ whole genome shotgun (WGS) entry which is preliminary data.</text>
</comment>
<protein>
    <submittedName>
        <fullName evidence="1">Uncharacterized protein</fullName>
    </submittedName>
</protein>
<dbReference type="Proteomes" id="UP000186922">
    <property type="component" value="Unassembled WGS sequence"/>
</dbReference>
<keyword evidence="2" id="KW-1185">Reference proteome</keyword>